<evidence type="ECO:0000259" key="4">
    <source>
        <dbReference type="Pfam" id="PF00725"/>
    </source>
</evidence>
<dbReference type="Pfam" id="PF00725">
    <property type="entry name" value="3HCDH"/>
    <property type="match status" value="1"/>
</dbReference>
<keyword evidence="3" id="KW-0511">Multifunctional enzyme</keyword>
<feature type="domain" description="3-hydroxyacyl-CoA dehydrogenase C-terminal" evidence="4">
    <location>
        <begin position="2"/>
        <end position="90"/>
    </location>
</feature>
<evidence type="ECO:0000256" key="1">
    <source>
        <dbReference type="ARBA" id="ARBA00023235"/>
    </source>
</evidence>
<name>A0ABM0MFG1_SACKO</name>
<keyword evidence="1" id="KW-0413">Isomerase</keyword>
<dbReference type="InterPro" id="IPR008927">
    <property type="entry name" value="6-PGluconate_DH-like_C_sf"/>
</dbReference>
<dbReference type="PANTHER" id="PTHR23309">
    <property type="entry name" value="3-HYDROXYACYL-COA DEHYROGENASE"/>
    <property type="match status" value="1"/>
</dbReference>
<dbReference type="InterPro" id="IPR006108">
    <property type="entry name" value="3HC_DH_C"/>
</dbReference>
<dbReference type="Proteomes" id="UP000694865">
    <property type="component" value="Unplaced"/>
</dbReference>
<proteinExistence type="predicted"/>
<dbReference type="Gene3D" id="1.10.1040.50">
    <property type="match status" value="1"/>
</dbReference>
<evidence type="ECO:0000313" key="5">
    <source>
        <dbReference type="Proteomes" id="UP000694865"/>
    </source>
</evidence>
<dbReference type="GeneID" id="102806364"/>
<reference evidence="6" key="1">
    <citation type="submission" date="2025-08" db="UniProtKB">
        <authorList>
            <consortium name="RefSeq"/>
        </authorList>
    </citation>
    <scope>IDENTIFICATION</scope>
    <source>
        <tissue evidence="6">Testes</tissue>
    </source>
</reference>
<keyword evidence="2" id="KW-0456">Lyase</keyword>
<dbReference type="PANTHER" id="PTHR23309:SF49">
    <property type="entry name" value="PEROXISOMAL BIFUNCTIONAL ENZYME"/>
    <property type="match status" value="1"/>
</dbReference>
<dbReference type="SUPFAM" id="SSF48179">
    <property type="entry name" value="6-phosphogluconate dehydrogenase C-terminal domain-like"/>
    <property type="match status" value="1"/>
</dbReference>
<evidence type="ECO:0000256" key="3">
    <source>
        <dbReference type="ARBA" id="ARBA00023268"/>
    </source>
</evidence>
<dbReference type="RefSeq" id="XP_006818752.1">
    <property type="nucleotide sequence ID" value="XM_006818689.1"/>
</dbReference>
<gene>
    <name evidence="6" type="primary">LOC102806364</name>
</gene>
<evidence type="ECO:0000313" key="6">
    <source>
        <dbReference type="RefSeq" id="XP_006818752.1"/>
    </source>
</evidence>
<accession>A0ABM0MFG1</accession>
<keyword evidence="5" id="KW-1185">Reference proteome</keyword>
<protein>
    <submittedName>
        <fullName evidence="6">Peroxisomal bifunctional enzyme-like</fullName>
    </submittedName>
</protein>
<evidence type="ECO:0000256" key="2">
    <source>
        <dbReference type="ARBA" id="ARBA00023239"/>
    </source>
</evidence>
<organism evidence="5 6">
    <name type="scientific">Saccoglossus kowalevskii</name>
    <name type="common">Acorn worm</name>
    <dbReference type="NCBI Taxonomy" id="10224"/>
    <lineage>
        <taxon>Eukaryota</taxon>
        <taxon>Metazoa</taxon>
        <taxon>Hemichordata</taxon>
        <taxon>Enteropneusta</taxon>
        <taxon>Harrimaniidae</taxon>
        <taxon>Saccoglossus</taxon>
    </lineage>
</organism>
<sequence length="178" mass="20467">MFLVEEGCLPHEVDQVLEDFGFPLGVCKVSDLAGLDVGWRIRQEQGLTGKNLPAGTPLRYRNGEQYCPIIDMLCEQGRFGQKTGKGIYKYERPGAFQAIIDPDIEDIIIRYCKENGIVRRRISYQEILERSLYGMINEGFRILEDGWLQEWKISIQFGFMGTVGHAIQVDPCTMQQRW</sequence>